<dbReference type="OrthoDB" id="9801056at2"/>
<dbReference type="InterPro" id="IPR001509">
    <property type="entry name" value="Epimerase_deHydtase"/>
</dbReference>
<dbReference type="SUPFAM" id="SSF51735">
    <property type="entry name" value="NAD(P)-binding Rossmann-fold domains"/>
    <property type="match status" value="1"/>
</dbReference>
<dbReference type="AlphaFoldDB" id="A0A5M9H0H7"/>
<dbReference type="PANTHER" id="PTHR43000">
    <property type="entry name" value="DTDP-D-GLUCOSE 4,6-DEHYDRATASE-RELATED"/>
    <property type="match status" value="1"/>
</dbReference>
<dbReference type="RefSeq" id="WP_141814982.1">
    <property type="nucleotide sequence ID" value="NZ_VFPL01000001.1"/>
</dbReference>
<proteinExistence type="inferred from homology"/>
<comment type="caution">
    <text evidence="3">The sequence shown here is derived from an EMBL/GenBank/DDBJ whole genome shotgun (WGS) entry which is preliminary data.</text>
</comment>
<gene>
    <name evidence="3" type="ORF">F1649_15720</name>
</gene>
<reference evidence="3 4" key="1">
    <citation type="submission" date="2019-09" db="EMBL/GenBank/DDBJ databases">
        <title>Pararcticibacter amylolyticus gen. nov., sp. nov., isolated from a rottenly hemp rope, and reclassification of Pedobacter tournemirensis as Pararcticibacter tournemirensis comb. nov.</title>
        <authorList>
            <person name="Cai Y."/>
        </authorList>
    </citation>
    <scope>NUCLEOTIDE SEQUENCE [LARGE SCALE GENOMIC DNA]</scope>
    <source>
        <strain evidence="3 4">TF5-37.2-LB10</strain>
    </source>
</reference>
<evidence type="ECO:0000259" key="2">
    <source>
        <dbReference type="Pfam" id="PF01370"/>
    </source>
</evidence>
<dbReference type="Proteomes" id="UP000322918">
    <property type="component" value="Unassembled WGS sequence"/>
</dbReference>
<dbReference type="CDD" id="cd08946">
    <property type="entry name" value="SDR_e"/>
    <property type="match status" value="1"/>
</dbReference>
<feature type="domain" description="NAD-dependent epimerase/dehydratase" evidence="2">
    <location>
        <begin position="26"/>
        <end position="187"/>
    </location>
</feature>
<evidence type="ECO:0000256" key="1">
    <source>
        <dbReference type="ARBA" id="ARBA00007637"/>
    </source>
</evidence>
<dbReference type="EMBL" id="VWNE01000026">
    <property type="protein sequence ID" value="KAA8480070.1"/>
    <property type="molecule type" value="Genomic_DNA"/>
</dbReference>
<keyword evidence="4" id="KW-1185">Reference proteome</keyword>
<evidence type="ECO:0000313" key="3">
    <source>
        <dbReference type="EMBL" id="KAA8480070.1"/>
    </source>
</evidence>
<dbReference type="Gene3D" id="3.40.50.720">
    <property type="entry name" value="NAD(P)-binding Rossmann-like Domain"/>
    <property type="match status" value="1"/>
</dbReference>
<name>A0A5M9H0H7_9SPHI</name>
<protein>
    <submittedName>
        <fullName evidence="3">NAD(P)-dependent oxidoreductase</fullName>
    </submittedName>
</protein>
<dbReference type="InterPro" id="IPR036291">
    <property type="entry name" value="NAD(P)-bd_dom_sf"/>
</dbReference>
<comment type="similarity">
    <text evidence="1">Belongs to the NAD(P)-dependent epimerase/dehydratase family.</text>
</comment>
<sequence>MKLLYEEQMNCWNDVFFNFTKKIMKVLVTGSAGKLGSAVMQRLRSAGLTAIGADLIESPYTDVILDIKDKAGVLNVCRQINAVIHTAAIHGKHYDLDYPREAFVDTNICGTLNLLNASVQHRIQHFLYISTTSVYGTAMVDPLQAVWVDESLTEQPRDIYDITKQAAEQLCKDFFYKEGLHTSVYRVGRFLPEDPNVEANHRLYRGLDERDGAEALYLGLSHHFERFEIFNISSSSPFTKDDLIGLKKNPSEAIIKLYPQAAEIYKINGWSFPESIDRLYVTDKARELLGYSPKYTFDYLLKKSASSDILRV</sequence>
<dbReference type="Pfam" id="PF01370">
    <property type="entry name" value="Epimerase"/>
    <property type="match status" value="1"/>
</dbReference>
<organism evidence="3 4">
    <name type="scientific">Arcticibacter tournemirensis</name>
    <dbReference type="NCBI Taxonomy" id="699437"/>
    <lineage>
        <taxon>Bacteria</taxon>
        <taxon>Pseudomonadati</taxon>
        <taxon>Bacteroidota</taxon>
        <taxon>Sphingobacteriia</taxon>
        <taxon>Sphingobacteriales</taxon>
        <taxon>Sphingobacteriaceae</taxon>
        <taxon>Arcticibacter</taxon>
    </lineage>
</organism>
<accession>A0A5M9H0H7</accession>
<evidence type="ECO:0000313" key="4">
    <source>
        <dbReference type="Proteomes" id="UP000322918"/>
    </source>
</evidence>